<protein>
    <recommendedName>
        <fullName evidence="2">Ras-associating domain-containing protein</fullName>
    </recommendedName>
</protein>
<dbReference type="PANTHER" id="PTHR21298">
    <property type="entry name" value="GH01721P"/>
    <property type="match status" value="1"/>
</dbReference>
<dbReference type="AlphaFoldDB" id="A0A6G1SA34"/>
<name>A0A6G1SA34_9ACAR</name>
<proteinExistence type="predicted"/>
<accession>A0A6G1SA34</accession>
<dbReference type="GO" id="GO:0045743">
    <property type="term" value="P:positive regulation of fibroblast growth factor receptor signaling pathway"/>
    <property type="evidence" value="ECO:0007669"/>
    <property type="project" value="TreeGrafter"/>
</dbReference>
<evidence type="ECO:0000313" key="3">
    <source>
        <dbReference type="EMBL" id="MDE47229.1"/>
    </source>
</evidence>
<feature type="compositionally biased region" description="Low complexity" evidence="1">
    <location>
        <begin position="136"/>
        <end position="153"/>
    </location>
</feature>
<dbReference type="SUPFAM" id="SSF54236">
    <property type="entry name" value="Ubiquitin-like"/>
    <property type="match status" value="1"/>
</dbReference>
<feature type="compositionally biased region" description="Polar residues" evidence="1">
    <location>
        <begin position="8"/>
        <end position="24"/>
    </location>
</feature>
<feature type="compositionally biased region" description="Polar residues" evidence="1">
    <location>
        <begin position="164"/>
        <end position="185"/>
    </location>
</feature>
<dbReference type="GO" id="GO:0007165">
    <property type="term" value="P:signal transduction"/>
    <property type="evidence" value="ECO:0007669"/>
    <property type="project" value="InterPro"/>
</dbReference>
<evidence type="ECO:0000256" key="1">
    <source>
        <dbReference type="SAM" id="MobiDB-lite"/>
    </source>
</evidence>
<dbReference type="Gene3D" id="3.10.20.90">
    <property type="entry name" value="Phosphatidylinositol 3-kinase Catalytic Subunit, Chain A, domain 1"/>
    <property type="match status" value="1"/>
</dbReference>
<gene>
    <name evidence="3" type="ORF">g.19894</name>
</gene>
<reference evidence="3" key="1">
    <citation type="submission" date="2018-10" db="EMBL/GenBank/DDBJ databases">
        <title>Transcriptome assembly of Aceria tosichella (Wheat curl mite) Type 2.</title>
        <authorList>
            <person name="Scully E.D."/>
            <person name="Geib S.M."/>
            <person name="Palmer N.A."/>
            <person name="Gupta A.K."/>
            <person name="Sarath G."/>
            <person name="Tatineni S."/>
        </authorList>
    </citation>
    <scope>NUCLEOTIDE SEQUENCE</scope>
    <source>
        <strain evidence="3">LincolnNE</strain>
    </source>
</reference>
<evidence type="ECO:0000259" key="2">
    <source>
        <dbReference type="Pfam" id="PF00788"/>
    </source>
</evidence>
<dbReference type="EMBL" id="GGYP01002458">
    <property type="protein sequence ID" value="MDE47229.1"/>
    <property type="molecule type" value="Transcribed_RNA"/>
</dbReference>
<dbReference type="PANTHER" id="PTHR21298:SF2">
    <property type="entry name" value="GH01721P"/>
    <property type="match status" value="1"/>
</dbReference>
<feature type="region of interest" description="Disordered" evidence="1">
    <location>
        <begin position="1"/>
        <end position="24"/>
    </location>
</feature>
<feature type="domain" description="Ras-associating" evidence="2">
    <location>
        <begin position="32"/>
        <end position="128"/>
    </location>
</feature>
<dbReference type="InterPro" id="IPR000159">
    <property type="entry name" value="RA_dom"/>
</dbReference>
<dbReference type="Pfam" id="PF00788">
    <property type="entry name" value="RA"/>
    <property type="match status" value="1"/>
</dbReference>
<organism evidence="3">
    <name type="scientific">Aceria tosichella</name>
    <name type="common">wheat curl mite</name>
    <dbReference type="NCBI Taxonomy" id="561515"/>
    <lineage>
        <taxon>Eukaryota</taxon>
        <taxon>Metazoa</taxon>
        <taxon>Ecdysozoa</taxon>
        <taxon>Arthropoda</taxon>
        <taxon>Chelicerata</taxon>
        <taxon>Arachnida</taxon>
        <taxon>Acari</taxon>
        <taxon>Acariformes</taxon>
        <taxon>Trombidiformes</taxon>
        <taxon>Prostigmata</taxon>
        <taxon>Eupodina</taxon>
        <taxon>Eriophyoidea</taxon>
        <taxon>Eriophyidae</taxon>
        <taxon>Eriophyinae</taxon>
        <taxon>Aceriini</taxon>
        <taxon>Aceria</taxon>
    </lineage>
</organism>
<dbReference type="GO" id="GO:0045742">
    <property type="term" value="P:positive regulation of epidermal growth factor receptor signaling pathway"/>
    <property type="evidence" value="ECO:0007669"/>
    <property type="project" value="TreeGrafter"/>
</dbReference>
<dbReference type="InterPro" id="IPR029071">
    <property type="entry name" value="Ubiquitin-like_domsf"/>
</dbReference>
<sequence length="215" mass="24074">MLKHATIGRTSATSGAFNRSPSNKSIASPLTTIKVHAQILGPEVEYLTLPVNAQTQSRHIIEAILRKLRLKHCDPNMFYLTFARWIRKDGLQYKSVILLGDEACPLQLQQCCSNPPYNDIEFTLQIKPDEEIIYSANNNSDTTSSSSETSMVSQPQVKPRRRNLTTTNASSTFNGTQNTGAPTTRLTFNRRRYDPAQLAEDLNQLNILTDTTESN</sequence>
<feature type="region of interest" description="Disordered" evidence="1">
    <location>
        <begin position="136"/>
        <end position="185"/>
    </location>
</feature>